<dbReference type="NCBIfam" id="TIGR00074">
    <property type="entry name" value="hypC_hupF"/>
    <property type="match status" value="1"/>
</dbReference>
<dbReference type="RefSeq" id="WP_369609515.1">
    <property type="nucleotide sequence ID" value="NZ_AP031322.1"/>
</dbReference>
<dbReference type="PANTHER" id="PTHR35177">
    <property type="entry name" value="HYDROGENASE MATURATION FACTOR HYBG"/>
    <property type="match status" value="1"/>
</dbReference>
<protein>
    <submittedName>
        <fullName evidence="2">HypC/HybG/HupF family hydrogenase formation chaperone</fullName>
    </submittedName>
</protein>
<name>A0AAT9GSX3_9CREN</name>
<dbReference type="InterPro" id="IPR001109">
    <property type="entry name" value="Hydrogenase_HupF/HypC"/>
</dbReference>
<dbReference type="SUPFAM" id="SSF159127">
    <property type="entry name" value="HupF/HypC-like"/>
    <property type="match status" value="1"/>
</dbReference>
<dbReference type="Pfam" id="PF01455">
    <property type="entry name" value="HupF_HypC"/>
    <property type="match status" value="1"/>
</dbReference>
<sequence length="92" mass="10276">MCVAYPGKVIEIHGEFAKVDFGAGTIRDNILISLVNVKVGDYVLVHAGYAIQVVDEDEARKTIEMWEEMTKELDEEQKKKDLYEAIGSGANE</sequence>
<proteinExistence type="inferred from homology"/>
<dbReference type="GeneID" id="92354859"/>
<dbReference type="PANTHER" id="PTHR35177:SF2">
    <property type="entry name" value="HYDROGENASE MATURATION FACTOR HYBG"/>
    <property type="match status" value="1"/>
</dbReference>
<organism evidence="2">
    <name type="scientific">Sulfurisphaera javensis</name>
    <dbReference type="NCBI Taxonomy" id="2049879"/>
    <lineage>
        <taxon>Archaea</taxon>
        <taxon>Thermoproteota</taxon>
        <taxon>Thermoprotei</taxon>
        <taxon>Sulfolobales</taxon>
        <taxon>Sulfolobaceae</taxon>
        <taxon>Sulfurisphaera</taxon>
    </lineage>
</organism>
<dbReference type="EMBL" id="AP031322">
    <property type="protein sequence ID" value="BFH73963.1"/>
    <property type="molecule type" value="Genomic_DNA"/>
</dbReference>
<dbReference type="Gene3D" id="2.30.30.140">
    <property type="match status" value="1"/>
</dbReference>
<accession>A0AAT9GSX3</accession>
<dbReference type="AlphaFoldDB" id="A0AAT9GSX3"/>
<reference evidence="2" key="1">
    <citation type="submission" date="2024-03" db="EMBL/GenBank/DDBJ databases">
        <title>Complete genome sequence of Sulfurisphaera javensis strain KD-1.</title>
        <authorList>
            <person name="Sakai H."/>
            <person name="Nur N."/>
            <person name="Suwanto A."/>
            <person name="Kurosawa N."/>
        </authorList>
    </citation>
    <scope>NUCLEOTIDE SEQUENCE</scope>
    <source>
        <strain evidence="2">KD-1</strain>
    </source>
</reference>
<dbReference type="GO" id="GO:0051604">
    <property type="term" value="P:protein maturation"/>
    <property type="evidence" value="ECO:0007669"/>
    <property type="project" value="TreeGrafter"/>
</dbReference>
<evidence type="ECO:0000256" key="1">
    <source>
        <dbReference type="ARBA" id="ARBA00006018"/>
    </source>
</evidence>
<evidence type="ECO:0000313" key="2">
    <source>
        <dbReference type="EMBL" id="BFH73963.1"/>
    </source>
</evidence>
<comment type="similarity">
    <text evidence="1">Belongs to the HupF/HypC family.</text>
</comment>
<dbReference type="GO" id="GO:0005506">
    <property type="term" value="F:iron ion binding"/>
    <property type="evidence" value="ECO:0007669"/>
    <property type="project" value="TreeGrafter"/>
</dbReference>
<dbReference type="GO" id="GO:1902670">
    <property type="term" value="F:carbon dioxide binding"/>
    <property type="evidence" value="ECO:0007669"/>
    <property type="project" value="TreeGrafter"/>
</dbReference>
<dbReference type="KEGG" id="sjv:SJAV_19070"/>
<gene>
    <name evidence="2" type="ORF">SJAV_19070</name>
</gene>